<evidence type="ECO:0000313" key="7">
    <source>
        <dbReference type="Proteomes" id="UP000250266"/>
    </source>
</evidence>
<dbReference type="PANTHER" id="PTHR43817">
    <property type="entry name" value="GLYCOSYL HYDROLASE"/>
    <property type="match status" value="1"/>
</dbReference>
<dbReference type="Proteomes" id="UP000250266">
    <property type="component" value="Unassembled WGS sequence"/>
</dbReference>
<dbReference type="AlphaFoldDB" id="A0A8E2DZI5"/>
<keyword evidence="3 5" id="KW-0378">Hydrolase</keyword>
<sequence length="369" mass="40363">MAHNNSVLTITNTSTADPYMIYAHGKFYLTFTSGDRVEIWSADSLTDFGQSPEKYTVWRPPPNTSHTADLWAPELHALDFRWYIYYAAADPAYGNPSHRMYVLGGPPTFTPPTDTAVWSWQFLGRIAGLPEDQWAIDGTVVTLNGQLYFIYSGWPVPNPTGSDLVQELFIMAMASPTRAVGTPVRISTPERAWEFSGDHGINEGPQFLASPSPPLDGSNSSWVGIVYSCAGSWTKEYKMATLQFLGGDPLDPFSWRKSERPLLQAAGKPPWGPGHGSFLEVGGKVLAVFHGTDGEEDGWLGRKARVMRVRFEERGPVMGGEFCGPLVDAGVIVGGNITEWGGVTVGHGCRGHHRHGLRGLLHGVVGKFK</sequence>
<evidence type="ECO:0000256" key="3">
    <source>
        <dbReference type="ARBA" id="ARBA00022801"/>
    </source>
</evidence>
<dbReference type="EMBL" id="KV745452">
    <property type="protein sequence ID" value="OCK74571.1"/>
    <property type="molecule type" value="Genomic_DNA"/>
</dbReference>
<accession>A0A8E2DZI5</accession>
<reference evidence="6 7" key="1">
    <citation type="journal article" date="2016" name="Nat. Commun.">
        <title>Ectomycorrhizal ecology is imprinted in the genome of the dominant symbiotic fungus Cenococcum geophilum.</title>
        <authorList>
            <consortium name="DOE Joint Genome Institute"/>
            <person name="Peter M."/>
            <person name="Kohler A."/>
            <person name="Ohm R.A."/>
            <person name="Kuo A."/>
            <person name="Krutzmann J."/>
            <person name="Morin E."/>
            <person name="Arend M."/>
            <person name="Barry K.W."/>
            <person name="Binder M."/>
            <person name="Choi C."/>
            <person name="Clum A."/>
            <person name="Copeland A."/>
            <person name="Grisel N."/>
            <person name="Haridas S."/>
            <person name="Kipfer T."/>
            <person name="LaButti K."/>
            <person name="Lindquist E."/>
            <person name="Lipzen A."/>
            <person name="Maire R."/>
            <person name="Meier B."/>
            <person name="Mihaltcheva S."/>
            <person name="Molinier V."/>
            <person name="Murat C."/>
            <person name="Poggeler S."/>
            <person name="Quandt C.A."/>
            <person name="Sperisen C."/>
            <person name="Tritt A."/>
            <person name="Tisserant E."/>
            <person name="Crous P.W."/>
            <person name="Henrissat B."/>
            <person name="Nehls U."/>
            <person name="Egli S."/>
            <person name="Spatafora J.W."/>
            <person name="Grigoriev I.V."/>
            <person name="Martin F.M."/>
        </authorList>
    </citation>
    <scope>NUCLEOTIDE SEQUENCE [LARGE SCALE GENOMIC DNA]</scope>
    <source>
        <strain evidence="6 7">CBS 459.81</strain>
    </source>
</reference>
<dbReference type="PANTHER" id="PTHR43817:SF1">
    <property type="entry name" value="HYDROLASE, FAMILY 43, PUTATIVE (AFU_ORTHOLOGUE AFUA_3G01660)-RELATED"/>
    <property type="match status" value="1"/>
</dbReference>
<organism evidence="6 7">
    <name type="scientific">Lepidopterella palustris CBS 459.81</name>
    <dbReference type="NCBI Taxonomy" id="1314670"/>
    <lineage>
        <taxon>Eukaryota</taxon>
        <taxon>Fungi</taxon>
        <taxon>Dikarya</taxon>
        <taxon>Ascomycota</taxon>
        <taxon>Pezizomycotina</taxon>
        <taxon>Dothideomycetes</taxon>
        <taxon>Pleosporomycetidae</taxon>
        <taxon>Mytilinidiales</taxon>
        <taxon>Argynnaceae</taxon>
        <taxon>Lepidopterella</taxon>
    </lineage>
</organism>
<keyword evidence="2" id="KW-0732">Signal</keyword>
<evidence type="ECO:0000256" key="1">
    <source>
        <dbReference type="ARBA" id="ARBA00009865"/>
    </source>
</evidence>
<dbReference type="SUPFAM" id="SSF75005">
    <property type="entry name" value="Arabinanase/levansucrase/invertase"/>
    <property type="match status" value="1"/>
</dbReference>
<dbReference type="Gene3D" id="2.115.10.20">
    <property type="entry name" value="Glycosyl hydrolase domain, family 43"/>
    <property type="match status" value="1"/>
</dbReference>
<keyword evidence="4 5" id="KW-0326">Glycosidase</keyword>
<name>A0A8E2DZI5_9PEZI</name>
<proteinExistence type="inferred from homology"/>
<keyword evidence="7" id="KW-1185">Reference proteome</keyword>
<dbReference type="InterPro" id="IPR006710">
    <property type="entry name" value="Glyco_hydro_43"/>
</dbReference>
<protein>
    <submittedName>
        <fullName evidence="6">Glycoside hydrolase family 43 protein</fullName>
    </submittedName>
</protein>
<comment type="similarity">
    <text evidence="1 5">Belongs to the glycosyl hydrolase 43 family.</text>
</comment>
<evidence type="ECO:0000256" key="5">
    <source>
        <dbReference type="RuleBase" id="RU361187"/>
    </source>
</evidence>
<evidence type="ECO:0000256" key="4">
    <source>
        <dbReference type="ARBA" id="ARBA00023295"/>
    </source>
</evidence>
<dbReference type="CDD" id="cd18820">
    <property type="entry name" value="GH43_LbAraf43-like"/>
    <property type="match status" value="1"/>
</dbReference>
<evidence type="ECO:0000313" key="6">
    <source>
        <dbReference type="EMBL" id="OCK74571.1"/>
    </source>
</evidence>
<dbReference type="GO" id="GO:0004553">
    <property type="term" value="F:hydrolase activity, hydrolyzing O-glycosyl compounds"/>
    <property type="evidence" value="ECO:0007669"/>
    <property type="project" value="InterPro"/>
</dbReference>
<dbReference type="InterPro" id="IPR023296">
    <property type="entry name" value="Glyco_hydro_beta-prop_sf"/>
</dbReference>
<gene>
    <name evidence="6" type="ORF">K432DRAFT_363428</name>
</gene>
<dbReference type="GO" id="GO:0005975">
    <property type="term" value="P:carbohydrate metabolic process"/>
    <property type="evidence" value="ECO:0007669"/>
    <property type="project" value="InterPro"/>
</dbReference>
<dbReference type="OrthoDB" id="272289at2759"/>
<dbReference type="Pfam" id="PF04616">
    <property type="entry name" value="Glyco_hydro_43"/>
    <property type="match status" value="1"/>
</dbReference>
<evidence type="ECO:0000256" key="2">
    <source>
        <dbReference type="ARBA" id="ARBA00022729"/>
    </source>
</evidence>